<keyword evidence="2" id="KW-0808">Transferase</keyword>
<keyword evidence="5" id="KW-0067">ATP-binding</keyword>
<dbReference type="EMBL" id="JARIHO010000015">
    <property type="protein sequence ID" value="KAJ7349663.1"/>
    <property type="molecule type" value="Genomic_DNA"/>
</dbReference>
<dbReference type="CDD" id="cd04515">
    <property type="entry name" value="Alpha_kinase"/>
    <property type="match status" value="1"/>
</dbReference>
<dbReference type="PROSITE" id="PS51158">
    <property type="entry name" value="ALPHA_KINASE"/>
    <property type="match status" value="1"/>
</dbReference>
<feature type="domain" description="Alpha-type protein kinase" evidence="7">
    <location>
        <begin position="213"/>
        <end position="462"/>
    </location>
</feature>
<sequence length="511" mass="56310">TTQTLLRHEHGDGDPGEEKLMVAWQASLNLVPDLGQGAKAWATSNLLPDVKGQLTAQISLEWQRHKSSPLLPEHVSIRWAGNKMPVPNTSNLTIGEFYSIHSSNENAAIYVDTVPMVWKHLASSAKHKGGFMAIELYVDSDSDSYGSLLNLMVGSKSQSQKRASAEPGPSATKRLRVLQASSTQGMCFRPSALLGPAEVQNRTHVVLKKILCVVDTVTGNPEFENSPHLINGKVRDRPFSAGAMKNVYDLQSDDGAQYVLKRFYRLKEDSENTTLDQLPFTVDEHLIQIQAEASRLAMAAWFLKAFFKYANDLNVSVDINLAFAEAFLAEEISSPSPASGVKQIGPGLPGLTWLVEPKRSSFIEHFTYTLSHKLHKKNLRSSTVHAFAHFVWGHSNRTLVFADLQGTPALIGYKDGMILFDPMTHTREGTTGVGDFGIEGIQSFLRDHICCDICRRLGLDRTAALVLEDNDQGDDQDGDDHDHDLESLLVANPTEAETDQHASEGNVDKNI</sequence>
<evidence type="ECO:0000256" key="2">
    <source>
        <dbReference type="ARBA" id="ARBA00022679"/>
    </source>
</evidence>
<dbReference type="SMART" id="SM00811">
    <property type="entry name" value="Alpha_kinase"/>
    <property type="match status" value="1"/>
</dbReference>
<feature type="compositionally biased region" description="Basic and acidic residues" evidence="6">
    <location>
        <begin position="498"/>
        <end position="511"/>
    </location>
</feature>
<dbReference type="AlphaFoldDB" id="A0AAD7EUS7"/>
<dbReference type="Gene3D" id="3.20.200.10">
    <property type="entry name" value="MHCK/EF2 kinase"/>
    <property type="match status" value="1"/>
</dbReference>
<evidence type="ECO:0000256" key="4">
    <source>
        <dbReference type="ARBA" id="ARBA00022777"/>
    </source>
</evidence>
<dbReference type="GO" id="GO:0031037">
    <property type="term" value="P:myosin II filament disassembly"/>
    <property type="evidence" value="ECO:0007669"/>
    <property type="project" value="TreeGrafter"/>
</dbReference>
<evidence type="ECO:0000259" key="7">
    <source>
        <dbReference type="PROSITE" id="PS51158"/>
    </source>
</evidence>
<dbReference type="GO" id="GO:1903013">
    <property type="term" value="P:response to differentiation-inducing factor 1"/>
    <property type="evidence" value="ECO:0007669"/>
    <property type="project" value="TreeGrafter"/>
</dbReference>
<dbReference type="PANTHER" id="PTHR45992">
    <property type="entry name" value="EUKARYOTIC ELONGATION FACTOR 2 KINASE-RELATED"/>
    <property type="match status" value="1"/>
</dbReference>
<dbReference type="GO" id="GO:0004674">
    <property type="term" value="F:protein serine/threonine kinase activity"/>
    <property type="evidence" value="ECO:0007669"/>
    <property type="project" value="UniProtKB-KW"/>
</dbReference>
<keyword evidence="9" id="KW-1185">Reference proteome</keyword>
<dbReference type="GO" id="GO:0005524">
    <property type="term" value="F:ATP binding"/>
    <property type="evidence" value="ECO:0007669"/>
    <property type="project" value="UniProtKB-KW"/>
</dbReference>
<feature type="compositionally biased region" description="Acidic residues" evidence="6">
    <location>
        <begin position="470"/>
        <end position="479"/>
    </location>
</feature>
<reference evidence="8" key="1">
    <citation type="submission" date="2023-03" db="EMBL/GenBank/DDBJ databases">
        <title>Massive genome expansion in bonnet fungi (Mycena s.s.) driven by repeated elements and novel gene families across ecological guilds.</title>
        <authorList>
            <consortium name="Lawrence Berkeley National Laboratory"/>
            <person name="Harder C.B."/>
            <person name="Miyauchi S."/>
            <person name="Viragh M."/>
            <person name="Kuo A."/>
            <person name="Thoen E."/>
            <person name="Andreopoulos B."/>
            <person name="Lu D."/>
            <person name="Skrede I."/>
            <person name="Drula E."/>
            <person name="Henrissat B."/>
            <person name="Morin E."/>
            <person name="Kohler A."/>
            <person name="Barry K."/>
            <person name="LaButti K."/>
            <person name="Morin E."/>
            <person name="Salamov A."/>
            <person name="Lipzen A."/>
            <person name="Mereny Z."/>
            <person name="Hegedus B."/>
            <person name="Baldrian P."/>
            <person name="Stursova M."/>
            <person name="Weitz H."/>
            <person name="Taylor A."/>
            <person name="Grigoriev I.V."/>
            <person name="Nagy L.G."/>
            <person name="Martin F."/>
            <person name="Kauserud H."/>
        </authorList>
    </citation>
    <scope>NUCLEOTIDE SEQUENCE</scope>
    <source>
        <strain evidence="8">CBHHK002</strain>
    </source>
</reference>
<proteinExistence type="predicted"/>
<gene>
    <name evidence="8" type="ORF">DFH08DRAFT_696231</name>
</gene>
<name>A0AAD7EUS7_9AGAR</name>
<keyword evidence="3" id="KW-0547">Nucleotide-binding</keyword>
<accession>A0AAD7EUS7</accession>
<evidence type="ECO:0000313" key="8">
    <source>
        <dbReference type="EMBL" id="KAJ7349663.1"/>
    </source>
</evidence>
<dbReference type="PANTHER" id="PTHR45992:SF2">
    <property type="entry name" value="EUKARYOTIC ELONGATION FACTOR 2 KINASE"/>
    <property type="match status" value="1"/>
</dbReference>
<keyword evidence="4 8" id="KW-0418">Kinase</keyword>
<evidence type="ECO:0000256" key="1">
    <source>
        <dbReference type="ARBA" id="ARBA00022527"/>
    </source>
</evidence>
<keyword evidence="1" id="KW-0723">Serine/threonine-protein kinase</keyword>
<dbReference type="InterPro" id="IPR011009">
    <property type="entry name" value="Kinase-like_dom_sf"/>
</dbReference>
<feature type="non-terminal residue" evidence="8">
    <location>
        <position position="1"/>
    </location>
</feature>
<feature type="region of interest" description="Disordered" evidence="6">
    <location>
        <begin position="470"/>
        <end position="511"/>
    </location>
</feature>
<evidence type="ECO:0000313" key="9">
    <source>
        <dbReference type="Proteomes" id="UP001218218"/>
    </source>
</evidence>
<dbReference type="Proteomes" id="UP001218218">
    <property type="component" value="Unassembled WGS sequence"/>
</dbReference>
<evidence type="ECO:0000256" key="5">
    <source>
        <dbReference type="ARBA" id="ARBA00022840"/>
    </source>
</evidence>
<evidence type="ECO:0000256" key="3">
    <source>
        <dbReference type="ARBA" id="ARBA00022741"/>
    </source>
</evidence>
<dbReference type="InterPro" id="IPR051852">
    <property type="entry name" value="Alpha-type_PK"/>
</dbReference>
<comment type="caution">
    <text evidence="8">The sequence shown here is derived from an EMBL/GenBank/DDBJ whole genome shotgun (WGS) entry which is preliminary data.</text>
</comment>
<dbReference type="Pfam" id="PF02816">
    <property type="entry name" value="Alpha_kinase"/>
    <property type="match status" value="1"/>
</dbReference>
<dbReference type="InterPro" id="IPR004166">
    <property type="entry name" value="a-kinase_dom"/>
</dbReference>
<organism evidence="8 9">
    <name type="scientific">Mycena albidolilacea</name>
    <dbReference type="NCBI Taxonomy" id="1033008"/>
    <lineage>
        <taxon>Eukaryota</taxon>
        <taxon>Fungi</taxon>
        <taxon>Dikarya</taxon>
        <taxon>Basidiomycota</taxon>
        <taxon>Agaricomycotina</taxon>
        <taxon>Agaricomycetes</taxon>
        <taxon>Agaricomycetidae</taxon>
        <taxon>Agaricales</taxon>
        <taxon>Marasmiineae</taxon>
        <taxon>Mycenaceae</taxon>
        <taxon>Mycena</taxon>
    </lineage>
</organism>
<evidence type="ECO:0000256" key="6">
    <source>
        <dbReference type="SAM" id="MobiDB-lite"/>
    </source>
</evidence>
<dbReference type="SUPFAM" id="SSF56112">
    <property type="entry name" value="Protein kinase-like (PK-like)"/>
    <property type="match status" value="1"/>
</dbReference>
<protein>
    <submittedName>
        <fullName evidence="8">Kinase-like domain-containing protein</fullName>
    </submittedName>
</protein>